<comment type="caution">
    <text evidence="4">The sequence shown here is derived from an EMBL/GenBank/DDBJ whole genome shotgun (WGS) entry which is preliminary data.</text>
</comment>
<dbReference type="PANTHER" id="PTHR35526">
    <property type="entry name" value="ANTI-SIGMA-F FACTOR RSBW-RELATED"/>
    <property type="match status" value="1"/>
</dbReference>
<protein>
    <submittedName>
        <fullName evidence="4">ATP-binding protein</fullName>
    </submittedName>
</protein>
<dbReference type="InterPro" id="IPR003594">
    <property type="entry name" value="HATPase_dom"/>
</dbReference>
<name>A0ABT7S454_9CELL</name>
<dbReference type="InterPro" id="IPR036890">
    <property type="entry name" value="HATPase_C_sf"/>
</dbReference>
<evidence type="ECO:0000313" key="4">
    <source>
        <dbReference type="EMBL" id="MDM7830400.1"/>
    </source>
</evidence>
<evidence type="ECO:0000256" key="1">
    <source>
        <dbReference type="ARBA" id="ARBA00022527"/>
    </source>
</evidence>
<proteinExistence type="predicted"/>
<evidence type="ECO:0000256" key="2">
    <source>
        <dbReference type="SAM" id="MobiDB-lite"/>
    </source>
</evidence>
<dbReference type="Pfam" id="PF13581">
    <property type="entry name" value="HATPase_c_2"/>
    <property type="match status" value="1"/>
</dbReference>
<feature type="compositionally biased region" description="Basic and acidic residues" evidence="2">
    <location>
        <begin position="1"/>
        <end position="18"/>
    </location>
</feature>
<feature type="domain" description="Histidine kinase/HSP90-like ATPase" evidence="3">
    <location>
        <begin position="30"/>
        <end position="142"/>
    </location>
</feature>
<dbReference type="SUPFAM" id="SSF55874">
    <property type="entry name" value="ATPase domain of HSP90 chaperone/DNA topoisomerase II/histidine kinase"/>
    <property type="match status" value="1"/>
</dbReference>
<organism evidence="4 5">
    <name type="scientific">Cellulomonas edaphi</name>
    <dbReference type="NCBI Taxonomy" id="3053468"/>
    <lineage>
        <taxon>Bacteria</taxon>
        <taxon>Bacillati</taxon>
        <taxon>Actinomycetota</taxon>
        <taxon>Actinomycetes</taxon>
        <taxon>Micrococcales</taxon>
        <taxon>Cellulomonadaceae</taxon>
        <taxon>Cellulomonas</taxon>
    </lineage>
</organism>
<accession>A0ABT7S454</accession>
<gene>
    <name evidence="4" type="ORF">QRT05_03570</name>
</gene>
<feature type="region of interest" description="Disordered" evidence="2">
    <location>
        <begin position="1"/>
        <end position="21"/>
    </location>
</feature>
<dbReference type="CDD" id="cd16936">
    <property type="entry name" value="HATPase_RsbW-like"/>
    <property type="match status" value="1"/>
</dbReference>
<dbReference type="RefSeq" id="WP_289445332.1">
    <property type="nucleotide sequence ID" value="NZ_JAUCGR010000001.1"/>
</dbReference>
<keyword evidence="5" id="KW-1185">Reference proteome</keyword>
<sequence>MGDVRDLRSAPSVRRAERQTPSFQDEMVLRAEPRAPRAVRHWVMRTIAGLGVTGAANQVVELLTAELVSNAVVHGPEGGEIRVQLRVAGSSVRVEVQDTGHGSPTVRHPELTAPSGRGLALVEALSGSWGTRPDESGTSVWFEVDADA</sequence>
<dbReference type="EMBL" id="JAUCGR010000001">
    <property type="protein sequence ID" value="MDM7830400.1"/>
    <property type="molecule type" value="Genomic_DNA"/>
</dbReference>
<dbReference type="PANTHER" id="PTHR35526:SF3">
    <property type="entry name" value="ANTI-SIGMA-F FACTOR RSBW"/>
    <property type="match status" value="1"/>
</dbReference>
<keyword evidence="1" id="KW-0418">Kinase</keyword>
<evidence type="ECO:0000313" key="5">
    <source>
        <dbReference type="Proteomes" id="UP001321453"/>
    </source>
</evidence>
<dbReference type="GO" id="GO:0005524">
    <property type="term" value="F:ATP binding"/>
    <property type="evidence" value="ECO:0007669"/>
    <property type="project" value="UniProtKB-KW"/>
</dbReference>
<dbReference type="Proteomes" id="UP001321453">
    <property type="component" value="Unassembled WGS sequence"/>
</dbReference>
<keyword evidence="1" id="KW-0808">Transferase</keyword>
<dbReference type="Gene3D" id="3.30.565.10">
    <property type="entry name" value="Histidine kinase-like ATPase, C-terminal domain"/>
    <property type="match status" value="1"/>
</dbReference>
<dbReference type="InterPro" id="IPR050267">
    <property type="entry name" value="Anti-sigma-factor_SerPK"/>
</dbReference>
<keyword evidence="4" id="KW-0547">Nucleotide-binding</keyword>
<evidence type="ECO:0000259" key="3">
    <source>
        <dbReference type="Pfam" id="PF13581"/>
    </source>
</evidence>
<reference evidence="4 5" key="1">
    <citation type="submission" date="2023-06" db="EMBL/GenBank/DDBJ databases">
        <title>Cellulomonas sp. MW9 Whole genome sequence.</title>
        <authorList>
            <person name="Park S."/>
        </authorList>
    </citation>
    <scope>NUCLEOTIDE SEQUENCE [LARGE SCALE GENOMIC DNA]</scope>
    <source>
        <strain evidence="4 5">MW9</strain>
    </source>
</reference>
<keyword evidence="4" id="KW-0067">ATP-binding</keyword>
<keyword evidence="1" id="KW-0723">Serine/threonine-protein kinase</keyword>